<dbReference type="PANTHER" id="PTHR30570">
    <property type="entry name" value="PERIPLASMIC PHOSPHATE BINDING COMPONENT OF PHOSPHATE ABC TRANSPORTER"/>
    <property type="match status" value="1"/>
</dbReference>
<protein>
    <submittedName>
        <fullName evidence="4">Phosphate ABC transporter substrate-binding protein</fullName>
    </submittedName>
</protein>
<feature type="chain" id="PRO_5020824721" evidence="2">
    <location>
        <begin position="28"/>
        <end position="257"/>
    </location>
</feature>
<organism evidence="4 5">
    <name type="scientific">Geomonas terrae</name>
    <dbReference type="NCBI Taxonomy" id="2562681"/>
    <lineage>
        <taxon>Bacteria</taxon>
        <taxon>Pseudomonadati</taxon>
        <taxon>Thermodesulfobacteriota</taxon>
        <taxon>Desulfuromonadia</taxon>
        <taxon>Geobacterales</taxon>
        <taxon>Geobacteraceae</taxon>
        <taxon>Geomonas</taxon>
    </lineage>
</organism>
<dbReference type="PANTHER" id="PTHR30570:SF1">
    <property type="entry name" value="PHOSPHATE-BINDING PROTEIN PSTS"/>
    <property type="match status" value="1"/>
</dbReference>
<dbReference type="InterPro" id="IPR050811">
    <property type="entry name" value="Phosphate_ABC_transporter"/>
</dbReference>
<comment type="caution">
    <text evidence="4">The sequence shown here is derived from an EMBL/GenBank/DDBJ whole genome shotgun (WGS) entry which is preliminary data.</text>
</comment>
<name>A0A4S1CP17_9BACT</name>
<gene>
    <name evidence="4" type="ORF">E4633_06260</name>
</gene>
<evidence type="ECO:0000313" key="4">
    <source>
        <dbReference type="EMBL" id="TGU75056.1"/>
    </source>
</evidence>
<evidence type="ECO:0000259" key="3">
    <source>
        <dbReference type="Pfam" id="PF12849"/>
    </source>
</evidence>
<evidence type="ECO:0000256" key="2">
    <source>
        <dbReference type="SAM" id="SignalP"/>
    </source>
</evidence>
<dbReference type="SUPFAM" id="SSF53850">
    <property type="entry name" value="Periplasmic binding protein-like II"/>
    <property type="match status" value="1"/>
</dbReference>
<dbReference type="Proteomes" id="UP000306416">
    <property type="component" value="Unassembled WGS sequence"/>
</dbReference>
<keyword evidence="5" id="KW-1185">Reference proteome</keyword>
<dbReference type="AlphaFoldDB" id="A0A4S1CP17"/>
<keyword evidence="1 2" id="KW-0732">Signal</keyword>
<dbReference type="Pfam" id="PF12849">
    <property type="entry name" value="PBP_like_2"/>
    <property type="match status" value="1"/>
</dbReference>
<dbReference type="InterPro" id="IPR024370">
    <property type="entry name" value="PBP_domain"/>
</dbReference>
<feature type="domain" description="PBP" evidence="3">
    <location>
        <begin position="32"/>
        <end position="206"/>
    </location>
</feature>
<sequence>MRREAMKKRLISLTVAASMVFCGAAFGEEIKVGGGGAPIDGYLKPVKEAFEKSTGININLNFSSATLALKQLMAGELDASAAGLAYEDLVKTAAKENIQVPQPSAYVASVIGASKIYTVTHKDNPVAALSMEQLKGIFTGKITNWKEVGGNDAPVLIVLSSINPATNAAFKKIAMADAPFAADVVDAGRFEDVREKVAANPEAIAFGPVTMVDATIKTVKTPDVARPVILVTKGEPTPKVRKLIAFINGEGQKYIRQ</sequence>
<evidence type="ECO:0000256" key="1">
    <source>
        <dbReference type="ARBA" id="ARBA00022729"/>
    </source>
</evidence>
<dbReference type="Gene3D" id="3.40.190.10">
    <property type="entry name" value="Periplasmic binding protein-like II"/>
    <property type="match status" value="2"/>
</dbReference>
<feature type="signal peptide" evidence="2">
    <location>
        <begin position="1"/>
        <end position="27"/>
    </location>
</feature>
<dbReference type="EMBL" id="SRSC01000001">
    <property type="protein sequence ID" value="TGU75056.1"/>
    <property type="molecule type" value="Genomic_DNA"/>
</dbReference>
<reference evidence="4 5" key="1">
    <citation type="submission" date="2019-04" db="EMBL/GenBank/DDBJ databases">
        <title>Geobacter oryzae sp. nov., ferric-reducing bacteria isolated from paddy soil.</title>
        <authorList>
            <person name="Xu Z."/>
            <person name="Masuda Y."/>
            <person name="Itoh H."/>
            <person name="Senoo K."/>
        </authorList>
    </citation>
    <scope>NUCLEOTIDE SEQUENCE [LARGE SCALE GENOMIC DNA]</scope>
    <source>
        <strain evidence="4 5">Red111</strain>
    </source>
</reference>
<accession>A0A4S1CP17</accession>
<evidence type="ECO:0000313" key="5">
    <source>
        <dbReference type="Proteomes" id="UP000306416"/>
    </source>
</evidence>
<proteinExistence type="predicted"/>